<sequence>MCETLITTALCLPALDIEALLQGRMIVAMSESFRNPAKILLCAVQPDLDLAPPEERYSDDFLNAVSSNRVQMRSPTSPSLTIPPLSIPLLSTYAWAEAGACRIYNVPYDLAAIAKLTAWSESYLKTLVQARCRIFLLPLRVHRFTRPIELASPSVTANKAGYYIDLSIPVSTEDAWPILDLESFEKRQQQLFDLVPPLHPELEAFQTALVSVRENSLGAMSLDRDLRYFLGWSCAQETYLYDSDLVWIQQIAQTGLHKSSHDFKVLACQSLSKLGFSNFAHNPEESTVSAVNLADSLITHSTDGAISDRTESTVIFCDQPYALIGKCKAGERGRVASTLTAKLIQFGQAYLSPLQYERSVKLIVAAGTISNLATQAAQEHKMNVIHPNTLQRLTELQAQHPGSIDLLKLKPCLQTAPFGEAADAKINQFIDDILQQLALRATVIRVVKRGLSNTSEESVGVESIYALCAVGESNENLNQFTQAQIYELLIELSSPLVGCLGRLKDDQGRDRFYFLRELHVEPSSLIKLNRL</sequence>
<organism evidence="1 2">
    <name type="scientific">Phormidesmis priestleyi</name>
    <dbReference type="NCBI Taxonomy" id="268141"/>
    <lineage>
        <taxon>Bacteria</taxon>
        <taxon>Bacillati</taxon>
        <taxon>Cyanobacteriota</taxon>
        <taxon>Cyanophyceae</taxon>
        <taxon>Leptolyngbyales</taxon>
        <taxon>Leptolyngbyaceae</taxon>
        <taxon>Phormidesmis</taxon>
    </lineage>
</organism>
<evidence type="ECO:0000313" key="2">
    <source>
        <dbReference type="Proteomes" id="UP000249794"/>
    </source>
</evidence>
<dbReference type="EMBL" id="QBMP01000074">
    <property type="protein sequence ID" value="PZO56336.1"/>
    <property type="molecule type" value="Genomic_DNA"/>
</dbReference>
<gene>
    <name evidence="1" type="ORF">DCF15_08920</name>
</gene>
<name>A0A2W4XGJ3_9CYAN</name>
<reference evidence="2" key="1">
    <citation type="submission" date="2018-04" db="EMBL/GenBank/DDBJ databases">
        <authorList>
            <person name="Cornet L."/>
        </authorList>
    </citation>
    <scope>NUCLEOTIDE SEQUENCE [LARGE SCALE GENOMIC DNA]</scope>
</reference>
<dbReference type="InterPro" id="IPR014923">
    <property type="entry name" value="DUF1802"/>
</dbReference>
<evidence type="ECO:0000313" key="1">
    <source>
        <dbReference type="EMBL" id="PZO56336.1"/>
    </source>
</evidence>
<comment type="caution">
    <text evidence="1">The sequence shown here is derived from an EMBL/GenBank/DDBJ whole genome shotgun (WGS) entry which is preliminary data.</text>
</comment>
<proteinExistence type="predicted"/>
<evidence type="ECO:0008006" key="3">
    <source>
        <dbReference type="Google" id="ProtNLM"/>
    </source>
</evidence>
<protein>
    <recommendedName>
        <fullName evidence="3">DUF1802 domain-containing protein</fullName>
    </recommendedName>
</protein>
<dbReference type="AlphaFoldDB" id="A0A2W4XGJ3"/>
<accession>A0A2W4XGJ3</accession>
<dbReference type="Pfam" id="PF08819">
    <property type="entry name" value="DUF1802"/>
    <property type="match status" value="1"/>
</dbReference>
<reference evidence="1 2" key="2">
    <citation type="submission" date="2018-06" db="EMBL/GenBank/DDBJ databases">
        <title>Metagenomic assembly of (sub)arctic Cyanobacteria and their associated microbiome from non-axenic cultures.</title>
        <authorList>
            <person name="Baurain D."/>
        </authorList>
    </citation>
    <scope>NUCLEOTIDE SEQUENCE [LARGE SCALE GENOMIC DNA]</scope>
    <source>
        <strain evidence="1">ULC027bin1</strain>
    </source>
</reference>
<dbReference type="Proteomes" id="UP000249794">
    <property type="component" value="Unassembled WGS sequence"/>
</dbReference>